<protein>
    <recommendedName>
        <fullName evidence="3">DUF1501 domain-containing protein</fullName>
    </recommendedName>
</protein>
<dbReference type="KEGG" id="tim:GMBLW1_40210"/>
<dbReference type="Proteomes" id="UP000464378">
    <property type="component" value="Chromosome"/>
</dbReference>
<dbReference type="InterPro" id="IPR010869">
    <property type="entry name" value="DUF1501"/>
</dbReference>
<dbReference type="InterPro" id="IPR017850">
    <property type="entry name" value="Alkaline_phosphatase_core_sf"/>
</dbReference>
<dbReference type="InParanoid" id="A0A6C2YWD3"/>
<dbReference type="Pfam" id="PF07394">
    <property type="entry name" value="DUF1501"/>
    <property type="match status" value="1"/>
</dbReference>
<organism evidence="1">
    <name type="scientific">Tuwongella immobilis</name>
    <dbReference type="NCBI Taxonomy" id="692036"/>
    <lineage>
        <taxon>Bacteria</taxon>
        <taxon>Pseudomonadati</taxon>
        <taxon>Planctomycetota</taxon>
        <taxon>Planctomycetia</taxon>
        <taxon>Gemmatales</taxon>
        <taxon>Gemmataceae</taxon>
        <taxon>Tuwongella</taxon>
    </lineage>
</organism>
<proteinExistence type="predicted"/>
<keyword evidence="2" id="KW-1185">Reference proteome</keyword>
<reference evidence="1" key="1">
    <citation type="submission" date="2019-04" db="EMBL/GenBank/DDBJ databases">
        <authorList>
            <consortium name="Science for Life Laboratories"/>
        </authorList>
    </citation>
    <scope>NUCLEOTIDE SEQUENCE</scope>
    <source>
        <strain evidence="1">MBLW1</strain>
    </source>
</reference>
<evidence type="ECO:0000313" key="2">
    <source>
        <dbReference type="Proteomes" id="UP000464378"/>
    </source>
</evidence>
<dbReference type="RefSeq" id="WP_197740790.1">
    <property type="nucleotide sequence ID" value="NZ_LR593887.1"/>
</dbReference>
<dbReference type="PANTHER" id="PTHR43737:SF1">
    <property type="entry name" value="DUF1501 DOMAIN-CONTAINING PROTEIN"/>
    <property type="match status" value="1"/>
</dbReference>
<sequence length="455" mass="49540">MNSLGSTRRGFLQIGVLGLGGLTLGGVMRARANEQLRRSSATRPTSVILLWLEGGPSQLETYDLKPNAPAEIRGEFRPIRTTVPGMDICELMPRQARIAKRFSLIRSISHRIVDHPGAAARFLSGYVPANISDPISKYPTIEAVTAKMRAGAHPTMPAHVSNLARLKGGGSAYLGRAVDPFVVDRDPSLPQFRVDALDLDDSLANRLDDRKTLLQSLDSWQRGAEQHPAFTAQDSFQHRAFQLLTGSATRTAFDLNQESPRVRDAYGRHEWGQRTLLARRLVEAGCSFVTVQLTGKQSSAFITWDDHGDVGHIFRNMKQRLPLLDQSVAALIEDLHARGLEREVLVVVAGEFGRTPVVNMGRAAKPVHPGRDHWPHAMSVLVAGGGWQMGQVVGSTDSRGAEPHSRPLEPNDLLASVYHFLGIDSAAVLHDAQGRPIPILPSGSPIPELVGTSPS</sequence>
<evidence type="ECO:0000313" key="1">
    <source>
        <dbReference type="EMBL" id="VIP05172.1"/>
    </source>
</evidence>
<evidence type="ECO:0008006" key="3">
    <source>
        <dbReference type="Google" id="ProtNLM"/>
    </source>
</evidence>
<dbReference type="EMBL" id="LR586016">
    <property type="protein sequence ID" value="VIP05172.1"/>
    <property type="molecule type" value="Genomic_DNA"/>
</dbReference>
<dbReference type="InterPro" id="IPR006311">
    <property type="entry name" value="TAT_signal"/>
</dbReference>
<gene>
    <name evidence="1" type="ORF">GMBLW1_40210</name>
</gene>
<dbReference type="PROSITE" id="PS51318">
    <property type="entry name" value="TAT"/>
    <property type="match status" value="1"/>
</dbReference>
<name>A0A6C2YWD3_9BACT</name>
<dbReference type="AlphaFoldDB" id="A0A6C2YWD3"/>
<dbReference type="PANTHER" id="PTHR43737">
    <property type="entry name" value="BLL7424 PROTEIN"/>
    <property type="match status" value="1"/>
</dbReference>
<accession>A0A6C2YWD3</accession>
<dbReference type="EMBL" id="LR593887">
    <property type="protein sequence ID" value="VTS07700.1"/>
    <property type="molecule type" value="Genomic_DNA"/>
</dbReference>
<dbReference type="SUPFAM" id="SSF53649">
    <property type="entry name" value="Alkaline phosphatase-like"/>
    <property type="match status" value="1"/>
</dbReference>